<evidence type="ECO:0000256" key="1">
    <source>
        <dbReference type="ARBA" id="ARBA00008742"/>
    </source>
</evidence>
<evidence type="ECO:0000256" key="3">
    <source>
        <dbReference type="ARBA" id="ARBA00023127"/>
    </source>
</evidence>
<dbReference type="Proteomes" id="UP000001997">
    <property type="component" value="Unassembled WGS sequence"/>
</dbReference>
<gene>
    <name evidence="8" type="ORF">PGUG_03375</name>
</gene>
<dbReference type="InterPro" id="IPR036915">
    <property type="entry name" value="Cyclin-like_sf"/>
</dbReference>
<dbReference type="eggNOG" id="KOG0653">
    <property type="taxonomic scope" value="Eukaryota"/>
</dbReference>
<dbReference type="SUPFAM" id="SSF47954">
    <property type="entry name" value="Cyclin-like"/>
    <property type="match status" value="2"/>
</dbReference>
<dbReference type="GO" id="GO:0016538">
    <property type="term" value="F:cyclin-dependent protein serine/threonine kinase regulator activity"/>
    <property type="evidence" value="ECO:0007669"/>
    <property type="project" value="UniProtKB-ARBA"/>
</dbReference>
<organism evidence="8 9">
    <name type="scientific">Meyerozyma guilliermondii (strain ATCC 6260 / CBS 566 / DSM 6381 / JCM 1539 / NBRC 10279 / NRRL Y-324)</name>
    <name type="common">Yeast</name>
    <name type="synonym">Candida guilliermondii</name>
    <dbReference type="NCBI Taxonomy" id="294746"/>
    <lineage>
        <taxon>Eukaryota</taxon>
        <taxon>Fungi</taxon>
        <taxon>Dikarya</taxon>
        <taxon>Ascomycota</taxon>
        <taxon>Saccharomycotina</taxon>
        <taxon>Pichiomycetes</taxon>
        <taxon>Debaryomycetaceae</taxon>
        <taxon>Meyerozyma</taxon>
    </lineage>
</organism>
<dbReference type="OrthoDB" id="5590282at2759"/>
<sequence>MNRPQSPDIYHQVRLAAANHRASHVSLQSMELRCHQNTVDEYQAEVLEHLLHIESSALPNLSLIQQQPEMNLKMRPLLLDFLMDVVNKLSLSKSTFPLTVNLIDRYCSTRIVKKSHYQLLGLTALWVACKNLDSKQKIPSLDDLCKMCCNCYQKRLFLEMEKHLLKSLDWNVSYPTFDAFIDLYITCAMPDLAGSKFHLNDIKVVSVYICELVQFYPNTYFNYLASQASLAAFLTAILILRLPVNVAQVLNRINSHHSTILAFTQYQSLFQQLLKILKCPPPSLKSKYFNESSRFIGLMRLLIAFTNENTEPVTPKNSSSVRPSHNGRLPPTPVSSNISPRAPVKHDFVMAQGPVHSPYLPSPNLPSPNVSPQQYEHAFFRPPTVSDVDVSRESSTLSLNSRKRSHQLLVEENVDSVSEDTLKRTRSTRPVFFIS</sequence>
<dbReference type="EMBL" id="CH408158">
    <property type="protein sequence ID" value="EDK39277.2"/>
    <property type="molecule type" value="Genomic_DNA"/>
</dbReference>
<feature type="domain" description="Cyclin-like" evidence="7">
    <location>
        <begin position="80"/>
        <end position="166"/>
    </location>
</feature>
<dbReference type="FunFam" id="1.10.472.10:FF:000080">
    <property type="entry name" value="G1/S-specific cyclin"/>
    <property type="match status" value="1"/>
</dbReference>
<proteinExistence type="inferred from homology"/>
<dbReference type="GO" id="GO:0051726">
    <property type="term" value="P:regulation of cell cycle"/>
    <property type="evidence" value="ECO:0007669"/>
    <property type="project" value="UniProtKB-ARBA"/>
</dbReference>
<accession>A5DJC4</accession>
<feature type="region of interest" description="Disordered" evidence="6">
    <location>
        <begin position="311"/>
        <end position="341"/>
    </location>
</feature>
<dbReference type="InterPro" id="IPR013763">
    <property type="entry name" value="Cyclin-like_dom"/>
</dbReference>
<dbReference type="KEGG" id="pgu:PGUG_03375"/>
<evidence type="ECO:0000256" key="5">
    <source>
        <dbReference type="RuleBase" id="RU000383"/>
    </source>
</evidence>
<dbReference type="HOGENOM" id="CLU_033561_2_0_1"/>
<dbReference type="PROSITE" id="PS00292">
    <property type="entry name" value="CYCLINS"/>
    <property type="match status" value="1"/>
</dbReference>
<dbReference type="CDD" id="cd20559">
    <property type="entry name" value="CYCLIN_ScCLN_like"/>
    <property type="match status" value="1"/>
</dbReference>
<dbReference type="STRING" id="294746.A5DJC4"/>
<feature type="compositionally biased region" description="Polar residues" evidence="6">
    <location>
        <begin position="311"/>
        <end position="323"/>
    </location>
</feature>
<evidence type="ECO:0000256" key="4">
    <source>
        <dbReference type="ARBA" id="ARBA00023306"/>
    </source>
</evidence>
<dbReference type="SMART" id="SM00385">
    <property type="entry name" value="CYCLIN"/>
    <property type="match status" value="1"/>
</dbReference>
<dbReference type="GeneID" id="5126125"/>
<dbReference type="Gene3D" id="1.10.472.10">
    <property type="entry name" value="Cyclin-like"/>
    <property type="match status" value="2"/>
</dbReference>
<reference evidence="8 9" key="1">
    <citation type="journal article" date="2009" name="Nature">
        <title>Evolution of pathogenicity and sexual reproduction in eight Candida genomes.</title>
        <authorList>
            <person name="Butler G."/>
            <person name="Rasmussen M.D."/>
            <person name="Lin M.F."/>
            <person name="Santos M.A."/>
            <person name="Sakthikumar S."/>
            <person name="Munro C.A."/>
            <person name="Rheinbay E."/>
            <person name="Grabherr M."/>
            <person name="Forche A."/>
            <person name="Reedy J.L."/>
            <person name="Agrafioti I."/>
            <person name="Arnaud M.B."/>
            <person name="Bates S."/>
            <person name="Brown A.J."/>
            <person name="Brunke S."/>
            <person name="Costanzo M.C."/>
            <person name="Fitzpatrick D.A."/>
            <person name="de Groot P.W."/>
            <person name="Harris D."/>
            <person name="Hoyer L.L."/>
            <person name="Hube B."/>
            <person name="Klis F.M."/>
            <person name="Kodira C."/>
            <person name="Lennard N."/>
            <person name="Logue M.E."/>
            <person name="Martin R."/>
            <person name="Neiman A.M."/>
            <person name="Nikolaou E."/>
            <person name="Quail M.A."/>
            <person name="Quinn J."/>
            <person name="Santos M.C."/>
            <person name="Schmitzberger F.F."/>
            <person name="Sherlock G."/>
            <person name="Shah P."/>
            <person name="Silverstein K.A."/>
            <person name="Skrzypek M.S."/>
            <person name="Soll D."/>
            <person name="Staggs R."/>
            <person name="Stansfield I."/>
            <person name="Stumpf M.P."/>
            <person name="Sudbery P.E."/>
            <person name="Srikantha T."/>
            <person name="Zeng Q."/>
            <person name="Berman J."/>
            <person name="Berriman M."/>
            <person name="Heitman J."/>
            <person name="Gow N.A."/>
            <person name="Lorenz M.C."/>
            <person name="Birren B.W."/>
            <person name="Kellis M."/>
            <person name="Cuomo C.A."/>
        </authorList>
    </citation>
    <scope>NUCLEOTIDE SEQUENCE [LARGE SCALE GENOMIC DNA]</scope>
    <source>
        <strain evidence="9">ATCC 6260 / CBS 566 / DSM 6381 / JCM 1539 / NBRC 10279 / NRRL Y-324</strain>
    </source>
</reference>
<evidence type="ECO:0000313" key="9">
    <source>
        <dbReference type="Proteomes" id="UP000001997"/>
    </source>
</evidence>
<dbReference type="InterPro" id="IPR048258">
    <property type="entry name" value="Cyclins_cyclin-box"/>
</dbReference>
<evidence type="ECO:0000259" key="7">
    <source>
        <dbReference type="SMART" id="SM00385"/>
    </source>
</evidence>
<dbReference type="InParanoid" id="A5DJC4"/>
<dbReference type="VEuPathDB" id="FungiDB:PGUG_03375"/>
<dbReference type="GO" id="GO:0051301">
    <property type="term" value="P:cell division"/>
    <property type="evidence" value="ECO:0007669"/>
    <property type="project" value="UniProtKB-KW"/>
</dbReference>
<evidence type="ECO:0000256" key="6">
    <source>
        <dbReference type="SAM" id="MobiDB-lite"/>
    </source>
</evidence>
<dbReference type="InterPro" id="IPR006671">
    <property type="entry name" value="Cyclin_N"/>
</dbReference>
<dbReference type="InterPro" id="IPR039361">
    <property type="entry name" value="Cyclin"/>
</dbReference>
<dbReference type="Pfam" id="PF00134">
    <property type="entry name" value="Cyclin_N"/>
    <property type="match status" value="1"/>
</dbReference>
<keyword evidence="9" id="KW-1185">Reference proteome</keyword>
<dbReference type="FunCoup" id="A5DJC4">
    <property type="interactions" value="188"/>
</dbReference>
<keyword evidence="4" id="KW-0131">Cell cycle</keyword>
<keyword evidence="2" id="KW-0132">Cell division</keyword>
<evidence type="ECO:0000313" key="8">
    <source>
        <dbReference type="EMBL" id="EDK39277.2"/>
    </source>
</evidence>
<protein>
    <recommendedName>
        <fullName evidence="7">Cyclin-like domain-containing protein</fullName>
    </recommendedName>
</protein>
<dbReference type="RefSeq" id="XP_001483994.2">
    <property type="nucleotide sequence ID" value="XM_001483944.1"/>
</dbReference>
<name>A5DJC4_PICGU</name>
<dbReference type="AlphaFoldDB" id="A5DJC4"/>
<keyword evidence="3 5" id="KW-0195">Cyclin</keyword>
<dbReference type="OMA" id="QFYPNIY"/>
<comment type="similarity">
    <text evidence="1 5">Belongs to the cyclin family.</text>
</comment>
<evidence type="ECO:0000256" key="2">
    <source>
        <dbReference type="ARBA" id="ARBA00022618"/>
    </source>
</evidence>
<dbReference type="PANTHER" id="PTHR10177">
    <property type="entry name" value="CYCLINS"/>
    <property type="match status" value="1"/>
</dbReference>